<gene>
    <name evidence="2" type="ORF">FIBSPDRAFT_886380</name>
</gene>
<feature type="region of interest" description="Disordered" evidence="1">
    <location>
        <begin position="270"/>
        <end position="291"/>
    </location>
</feature>
<dbReference type="AlphaFoldDB" id="A0A166QRY3"/>
<feature type="compositionally biased region" description="Polar residues" evidence="1">
    <location>
        <begin position="217"/>
        <end position="228"/>
    </location>
</feature>
<organism evidence="2 3">
    <name type="scientific">Athelia psychrophila</name>
    <dbReference type="NCBI Taxonomy" id="1759441"/>
    <lineage>
        <taxon>Eukaryota</taxon>
        <taxon>Fungi</taxon>
        <taxon>Dikarya</taxon>
        <taxon>Basidiomycota</taxon>
        <taxon>Agaricomycotina</taxon>
        <taxon>Agaricomycetes</taxon>
        <taxon>Agaricomycetidae</taxon>
        <taxon>Atheliales</taxon>
        <taxon>Atheliaceae</taxon>
        <taxon>Athelia</taxon>
    </lineage>
</organism>
<feature type="region of interest" description="Disordered" evidence="1">
    <location>
        <begin position="208"/>
        <end position="233"/>
    </location>
</feature>
<dbReference type="Proteomes" id="UP000076532">
    <property type="component" value="Unassembled WGS sequence"/>
</dbReference>
<sequence length="359" mass="38300">MPLNSMMSRQLPRPRVSASSGVLLLAVAQEIKQNVPRQENGPGYVPTLERQFTEEVVSLVAVKSLLVNLPISIYGPLLERSICPQNLAAHLTLPAANGALKTEARTSTKGFETIEIGLAQGAVVEIGLLHDPPLARSVSAKPVSADGWEIIVLMVRLKRNNRRYTLDMSKTPCSVKCASRRYVEFSGKGLFTSRPTLRCTSRPNCATPPLLLPKKPQTATSKQENALGSASAPVDKTPSKILLVLPASVHNLGISVDSSARLSWVRPPNHCVPHTPAPNRSRSPRKVDGGGDYFHKARLHLLSGPLGRFAGASCKDSALAAPEAKVLTAKDPSAASAPKSDGEKAKGDQGKEGGDVLCR</sequence>
<evidence type="ECO:0000313" key="3">
    <source>
        <dbReference type="Proteomes" id="UP000076532"/>
    </source>
</evidence>
<dbReference type="EMBL" id="KV417508">
    <property type="protein sequence ID" value="KZP27472.1"/>
    <property type="molecule type" value="Genomic_DNA"/>
</dbReference>
<evidence type="ECO:0000313" key="2">
    <source>
        <dbReference type="EMBL" id="KZP27472.1"/>
    </source>
</evidence>
<reference evidence="2 3" key="1">
    <citation type="journal article" date="2016" name="Mol. Biol. Evol.">
        <title>Comparative Genomics of Early-Diverging Mushroom-Forming Fungi Provides Insights into the Origins of Lignocellulose Decay Capabilities.</title>
        <authorList>
            <person name="Nagy L.G."/>
            <person name="Riley R."/>
            <person name="Tritt A."/>
            <person name="Adam C."/>
            <person name="Daum C."/>
            <person name="Floudas D."/>
            <person name="Sun H."/>
            <person name="Yadav J.S."/>
            <person name="Pangilinan J."/>
            <person name="Larsson K.H."/>
            <person name="Matsuura K."/>
            <person name="Barry K."/>
            <person name="Labutti K."/>
            <person name="Kuo R."/>
            <person name="Ohm R.A."/>
            <person name="Bhattacharya S.S."/>
            <person name="Shirouzu T."/>
            <person name="Yoshinaga Y."/>
            <person name="Martin F.M."/>
            <person name="Grigoriev I.V."/>
            <person name="Hibbett D.S."/>
        </authorList>
    </citation>
    <scope>NUCLEOTIDE SEQUENCE [LARGE SCALE GENOMIC DNA]</scope>
    <source>
        <strain evidence="2 3">CBS 109695</strain>
    </source>
</reference>
<proteinExistence type="predicted"/>
<protein>
    <submittedName>
        <fullName evidence="2">Uncharacterized protein</fullName>
    </submittedName>
</protein>
<dbReference type="OrthoDB" id="2187at2759"/>
<name>A0A166QRY3_9AGAM</name>
<dbReference type="STRING" id="436010.A0A166QRY3"/>
<accession>A0A166QRY3</accession>
<feature type="region of interest" description="Disordered" evidence="1">
    <location>
        <begin position="326"/>
        <end position="359"/>
    </location>
</feature>
<feature type="compositionally biased region" description="Low complexity" evidence="1">
    <location>
        <begin position="329"/>
        <end position="339"/>
    </location>
</feature>
<evidence type="ECO:0000256" key="1">
    <source>
        <dbReference type="SAM" id="MobiDB-lite"/>
    </source>
</evidence>
<keyword evidence="3" id="KW-1185">Reference proteome</keyword>
<feature type="compositionally biased region" description="Basic and acidic residues" evidence="1">
    <location>
        <begin position="340"/>
        <end position="359"/>
    </location>
</feature>